<dbReference type="EMBL" id="AP014546">
    <property type="protein sequence ID" value="BBB29758.1"/>
    <property type="molecule type" value="Genomic_DNA"/>
</dbReference>
<dbReference type="SUPFAM" id="SSF46785">
    <property type="entry name" value="Winged helix' DNA-binding domain"/>
    <property type="match status" value="1"/>
</dbReference>
<evidence type="ECO:0000313" key="6">
    <source>
        <dbReference type="EMBL" id="BBB29758.1"/>
    </source>
</evidence>
<keyword evidence="3" id="KW-0238">DNA-binding</keyword>
<keyword evidence="4" id="KW-0804">Transcription</keyword>
<dbReference type="InterPro" id="IPR058163">
    <property type="entry name" value="LysR-type_TF_proteobact-type"/>
</dbReference>
<dbReference type="InterPro" id="IPR036388">
    <property type="entry name" value="WH-like_DNA-bd_sf"/>
</dbReference>
<dbReference type="PRINTS" id="PR00039">
    <property type="entry name" value="HTHLYSR"/>
</dbReference>
<organism evidence="6 7">
    <name type="scientific">Neptunomonas japonica JAMM 1380</name>
    <dbReference type="NCBI Taxonomy" id="1441457"/>
    <lineage>
        <taxon>Bacteria</taxon>
        <taxon>Pseudomonadati</taxon>
        <taxon>Pseudomonadota</taxon>
        <taxon>Gammaproteobacteria</taxon>
        <taxon>Oceanospirillales</taxon>
        <taxon>Oceanospirillaceae</taxon>
        <taxon>Neptunomonas</taxon>
    </lineage>
</organism>
<dbReference type="AlphaFoldDB" id="A0A7R6PUJ3"/>
<reference evidence="6 7" key="1">
    <citation type="journal article" date="2008" name="Int. J. Syst. Evol. Microbiol.">
        <title>Neptunomonas japonica sp. nov., an Osedax japonicus symbiont-like bacterium isolated from sediment adjacent to sperm whale carcasses off Kagoshima, Japan.</title>
        <authorList>
            <person name="Miyazaki M."/>
            <person name="Nogi Y."/>
            <person name="Fujiwara Y."/>
            <person name="Kawato M."/>
            <person name="Kubokawa K."/>
            <person name="Horikoshi K."/>
        </authorList>
    </citation>
    <scope>NUCLEOTIDE SEQUENCE [LARGE SCALE GENOMIC DNA]</scope>
    <source>
        <strain evidence="6 7">JAMM 1380</strain>
    </source>
</reference>
<dbReference type="GO" id="GO:0003700">
    <property type="term" value="F:DNA-binding transcription factor activity"/>
    <property type="evidence" value="ECO:0007669"/>
    <property type="project" value="InterPro"/>
</dbReference>
<dbReference type="PANTHER" id="PTHR30537:SF74">
    <property type="entry name" value="HTH-TYPE TRANSCRIPTIONAL REGULATOR TRPI"/>
    <property type="match status" value="1"/>
</dbReference>
<name>A0A7R6PUJ3_9GAMM</name>
<gene>
    <name evidence="6" type="ORF">NEJAP_1808</name>
</gene>
<dbReference type="KEGG" id="njp:NEJAP_1808"/>
<dbReference type="Pfam" id="PF00126">
    <property type="entry name" value="HTH_1"/>
    <property type="match status" value="1"/>
</dbReference>
<dbReference type="CDD" id="cd08432">
    <property type="entry name" value="PBP2_GcdR_TrpI_HvrB_AmpR_like"/>
    <property type="match status" value="1"/>
</dbReference>
<dbReference type="Proteomes" id="UP000595332">
    <property type="component" value="Chromosome"/>
</dbReference>
<dbReference type="GO" id="GO:0006351">
    <property type="term" value="P:DNA-templated transcription"/>
    <property type="evidence" value="ECO:0007669"/>
    <property type="project" value="TreeGrafter"/>
</dbReference>
<dbReference type="Pfam" id="PF03466">
    <property type="entry name" value="LysR_substrate"/>
    <property type="match status" value="1"/>
</dbReference>
<dbReference type="RefSeq" id="WP_201350353.1">
    <property type="nucleotide sequence ID" value="NZ_AP014546.1"/>
</dbReference>
<evidence type="ECO:0000256" key="3">
    <source>
        <dbReference type="ARBA" id="ARBA00023125"/>
    </source>
</evidence>
<evidence type="ECO:0000313" key="7">
    <source>
        <dbReference type="Proteomes" id="UP000595332"/>
    </source>
</evidence>
<dbReference type="PANTHER" id="PTHR30537">
    <property type="entry name" value="HTH-TYPE TRANSCRIPTIONAL REGULATOR"/>
    <property type="match status" value="1"/>
</dbReference>
<dbReference type="InterPro" id="IPR005119">
    <property type="entry name" value="LysR_subst-bd"/>
</dbReference>
<feature type="domain" description="HTH lysR-type" evidence="5">
    <location>
        <begin position="11"/>
        <end position="68"/>
    </location>
</feature>
<evidence type="ECO:0000256" key="2">
    <source>
        <dbReference type="ARBA" id="ARBA00023015"/>
    </source>
</evidence>
<keyword evidence="2" id="KW-0805">Transcription regulation</keyword>
<comment type="similarity">
    <text evidence="1">Belongs to the LysR transcriptional regulatory family.</text>
</comment>
<dbReference type="InterPro" id="IPR036390">
    <property type="entry name" value="WH_DNA-bd_sf"/>
</dbReference>
<keyword evidence="7" id="KW-1185">Reference proteome</keyword>
<dbReference type="Gene3D" id="1.10.10.10">
    <property type="entry name" value="Winged helix-like DNA-binding domain superfamily/Winged helix DNA-binding domain"/>
    <property type="match status" value="1"/>
</dbReference>
<dbReference type="PROSITE" id="PS50931">
    <property type="entry name" value="HTH_LYSR"/>
    <property type="match status" value="1"/>
</dbReference>
<dbReference type="FunFam" id="1.10.10.10:FF:000001">
    <property type="entry name" value="LysR family transcriptional regulator"/>
    <property type="match status" value="1"/>
</dbReference>
<evidence type="ECO:0000256" key="4">
    <source>
        <dbReference type="ARBA" id="ARBA00023163"/>
    </source>
</evidence>
<dbReference type="SUPFAM" id="SSF53850">
    <property type="entry name" value="Periplasmic binding protein-like II"/>
    <property type="match status" value="1"/>
</dbReference>
<proteinExistence type="inferred from homology"/>
<dbReference type="Gene3D" id="3.40.190.10">
    <property type="entry name" value="Periplasmic binding protein-like II"/>
    <property type="match status" value="2"/>
</dbReference>
<protein>
    <submittedName>
        <fullName evidence="6">LysR family transcriptional regulator, glycine cleavage system transcriptional activator</fullName>
    </submittedName>
</protein>
<dbReference type="InterPro" id="IPR000847">
    <property type="entry name" value="LysR_HTH_N"/>
</dbReference>
<evidence type="ECO:0000259" key="5">
    <source>
        <dbReference type="PROSITE" id="PS50931"/>
    </source>
</evidence>
<dbReference type="GO" id="GO:0043565">
    <property type="term" value="F:sequence-specific DNA binding"/>
    <property type="evidence" value="ECO:0007669"/>
    <property type="project" value="TreeGrafter"/>
</dbReference>
<evidence type="ECO:0000256" key="1">
    <source>
        <dbReference type="ARBA" id="ARBA00009437"/>
    </source>
</evidence>
<sequence>MSDAINLRKLPPLKALKGFETAARLQSVRGAAEELNLTHPAITHQIQSLEDNLGTKLFARDGRNVILTTEGKLFYPYVREALEKLINGTEAVRRATTSQPLRIQVYVTTSIRWLAPRLSQFRAEHPNIKLHLMTCSAGWEFDEADADIGLIYRDKPVQPHLHWTKLFDSKLFPVCSPSLIEKKESKLQPKDLLNFPLIMVYTEGWSWDDWFSATNASPNEITNSIIVDTLAIALEMALRGEGIALVNGVSADDDLKSGRLIQPIDYMVDGLGEWGVVCRKDICNDERVITFIDWLSREAAKS</sequence>
<accession>A0A7R6PUJ3</accession>